<proteinExistence type="predicted"/>
<protein>
    <submittedName>
        <fullName evidence="2">Uncharacterized protein</fullName>
    </submittedName>
</protein>
<feature type="compositionally biased region" description="Low complexity" evidence="1">
    <location>
        <begin position="31"/>
        <end position="50"/>
    </location>
</feature>
<dbReference type="AlphaFoldDB" id="A0A420Y0Q9"/>
<organism evidence="2 3">
    <name type="scientific">Coniochaeta pulveracea</name>
    <dbReference type="NCBI Taxonomy" id="177199"/>
    <lineage>
        <taxon>Eukaryota</taxon>
        <taxon>Fungi</taxon>
        <taxon>Dikarya</taxon>
        <taxon>Ascomycota</taxon>
        <taxon>Pezizomycotina</taxon>
        <taxon>Sordariomycetes</taxon>
        <taxon>Sordariomycetidae</taxon>
        <taxon>Coniochaetales</taxon>
        <taxon>Coniochaetaceae</taxon>
        <taxon>Coniochaeta</taxon>
    </lineage>
</organism>
<keyword evidence="3" id="KW-1185">Reference proteome</keyword>
<gene>
    <name evidence="2" type="ORF">DL546_004015</name>
</gene>
<dbReference type="Proteomes" id="UP000275385">
    <property type="component" value="Unassembled WGS sequence"/>
</dbReference>
<reference evidence="2 3" key="1">
    <citation type="submission" date="2018-08" db="EMBL/GenBank/DDBJ databases">
        <title>Draft genome of the lignicolous fungus Coniochaeta pulveracea.</title>
        <authorList>
            <person name="Borstlap C.J."/>
            <person name="De Witt R.N."/>
            <person name="Botha A."/>
            <person name="Volschenk H."/>
        </authorList>
    </citation>
    <scope>NUCLEOTIDE SEQUENCE [LARGE SCALE GENOMIC DNA]</scope>
    <source>
        <strain evidence="2 3">CAB683</strain>
    </source>
</reference>
<evidence type="ECO:0000313" key="3">
    <source>
        <dbReference type="Proteomes" id="UP000275385"/>
    </source>
</evidence>
<feature type="region of interest" description="Disordered" evidence="1">
    <location>
        <begin position="1"/>
        <end position="52"/>
    </location>
</feature>
<comment type="caution">
    <text evidence="2">The sequence shown here is derived from an EMBL/GenBank/DDBJ whole genome shotgun (WGS) entry which is preliminary data.</text>
</comment>
<evidence type="ECO:0000313" key="2">
    <source>
        <dbReference type="EMBL" id="RKU41515.1"/>
    </source>
</evidence>
<accession>A0A420Y0Q9</accession>
<dbReference type="EMBL" id="QVQW01000073">
    <property type="protein sequence ID" value="RKU41515.1"/>
    <property type="molecule type" value="Genomic_DNA"/>
</dbReference>
<feature type="compositionally biased region" description="Basic and acidic residues" evidence="1">
    <location>
        <begin position="1"/>
        <end position="17"/>
    </location>
</feature>
<name>A0A420Y0Q9_9PEZI</name>
<evidence type="ECO:0000256" key="1">
    <source>
        <dbReference type="SAM" id="MobiDB-lite"/>
    </source>
</evidence>
<sequence>MRPPRYHYDGRDARSDDFDFFDPPMRRDLSPPRGRPLSPRRPLLSPRRGPFQAHNDVYRSRLSLTDLSNRQVGLVEEGGFGDGVDEEEGAAGAETTAEIVGEIATLTRGTDHHHFEMREVESATETGEIETVTDHYVMGFGTEGSLHRLLEDGVEHAAGREMDHCPPVPPTRIHHLDQDIEEDSAVEETEVDAAVAVATTTVDGVEEEAITTIGTDSANEVALMIGQEVQVGVVAVTIEMTATELTDTQRTWIGSRLATTTVRI</sequence>